<feature type="domain" description="CENP-T/Histone H4 histone fold" evidence="7">
    <location>
        <begin position="354"/>
        <end position="447"/>
    </location>
</feature>
<comment type="caution">
    <text evidence="8">The sequence shown here is derived from an EMBL/GenBank/DDBJ whole genome shotgun (WGS) entry which is preliminary data.</text>
</comment>
<organism evidence="8 9">
    <name type="scientific">Funneliformis caledonium</name>
    <dbReference type="NCBI Taxonomy" id="1117310"/>
    <lineage>
        <taxon>Eukaryota</taxon>
        <taxon>Fungi</taxon>
        <taxon>Fungi incertae sedis</taxon>
        <taxon>Mucoromycota</taxon>
        <taxon>Glomeromycotina</taxon>
        <taxon>Glomeromycetes</taxon>
        <taxon>Glomerales</taxon>
        <taxon>Glomeraceae</taxon>
        <taxon>Funneliformis</taxon>
    </lineage>
</organism>
<evidence type="ECO:0000256" key="3">
    <source>
        <dbReference type="ARBA" id="ARBA00010137"/>
    </source>
</evidence>
<dbReference type="SUPFAM" id="SSF47113">
    <property type="entry name" value="Histone-fold"/>
    <property type="match status" value="1"/>
</dbReference>
<dbReference type="CDD" id="cd22920">
    <property type="entry name" value="HFD_CENP-T"/>
    <property type="match status" value="1"/>
</dbReference>
<keyword evidence="9" id="KW-1185">Reference proteome</keyword>
<feature type="compositionally biased region" description="Polar residues" evidence="6">
    <location>
        <begin position="107"/>
        <end position="127"/>
    </location>
</feature>
<proteinExistence type="inferred from homology"/>
<dbReference type="PANTHER" id="PTHR46904">
    <property type="entry name" value="CENTROMERE PROTEIN T"/>
    <property type="match status" value="1"/>
</dbReference>
<evidence type="ECO:0000313" key="8">
    <source>
        <dbReference type="EMBL" id="CAG8617212.1"/>
    </source>
</evidence>
<dbReference type="OrthoDB" id="10071681at2759"/>
<dbReference type="GO" id="GO:0046982">
    <property type="term" value="F:protein heterodimerization activity"/>
    <property type="evidence" value="ECO:0007669"/>
    <property type="project" value="InterPro"/>
</dbReference>
<dbReference type="InterPro" id="IPR035425">
    <property type="entry name" value="CENP-T/H4_C"/>
</dbReference>
<dbReference type="Gene3D" id="1.10.20.10">
    <property type="entry name" value="Histone, subunit A"/>
    <property type="match status" value="1"/>
</dbReference>
<name>A0A9N9GKI6_9GLOM</name>
<reference evidence="8" key="1">
    <citation type="submission" date="2021-06" db="EMBL/GenBank/DDBJ databases">
        <authorList>
            <person name="Kallberg Y."/>
            <person name="Tangrot J."/>
            <person name="Rosling A."/>
        </authorList>
    </citation>
    <scope>NUCLEOTIDE SEQUENCE</scope>
    <source>
        <strain evidence="8">UK204</strain>
    </source>
</reference>
<dbReference type="GO" id="GO:0051382">
    <property type="term" value="P:kinetochore assembly"/>
    <property type="evidence" value="ECO:0007669"/>
    <property type="project" value="InterPro"/>
</dbReference>
<dbReference type="GO" id="GO:0000776">
    <property type="term" value="C:kinetochore"/>
    <property type="evidence" value="ECO:0007669"/>
    <property type="project" value="InterPro"/>
</dbReference>
<feature type="region of interest" description="Disordered" evidence="6">
    <location>
        <begin position="97"/>
        <end position="153"/>
    </location>
</feature>
<evidence type="ECO:0000256" key="2">
    <source>
        <dbReference type="ARBA" id="ARBA00004286"/>
    </source>
</evidence>
<dbReference type="GO" id="GO:0003677">
    <property type="term" value="F:DNA binding"/>
    <property type="evidence" value="ECO:0007669"/>
    <property type="project" value="InterPro"/>
</dbReference>
<feature type="region of interest" description="Disordered" evidence="6">
    <location>
        <begin position="1"/>
        <end position="37"/>
    </location>
</feature>
<accession>A0A9N9GKI6</accession>
<keyword evidence="5" id="KW-0539">Nucleus</keyword>
<dbReference type="GO" id="GO:0005634">
    <property type="term" value="C:nucleus"/>
    <property type="evidence" value="ECO:0007669"/>
    <property type="project" value="UniProtKB-SubCell"/>
</dbReference>
<keyword evidence="4" id="KW-0158">Chromosome</keyword>
<evidence type="ECO:0000256" key="1">
    <source>
        <dbReference type="ARBA" id="ARBA00004123"/>
    </source>
</evidence>
<comment type="subcellular location">
    <subcellularLocation>
        <location evidence="2">Chromosome</location>
    </subcellularLocation>
    <subcellularLocation>
        <location evidence="1">Nucleus</location>
    </subcellularLocation>
</comment>
<evidence type="ECO:0000256" key="6">
    <source>
        <dbReference type="SAM" id="MobiDB-lite"/>
    </source>
</evidence>
<feature type="compositionally biased region" description="Low complexity" evidence="6">
    <location>
        <begin position="140"/>
        <end position="149"/>
    </location>
</feature>
<evidence type="ECO:0000259" key="7">
    <source>
        <dbReference type="Pfam" id="PF15511"/>
    </source>
</evidence>
<dbReference type="AlphaFoldDB" id="A0A9N9GKI6"/>
<evidence type="ECO:0000256" key="4">
    <source>
        <dbReference type="ARBA" id="ARBA00022454"/>
    </source>
</evidence>
<sequence>METPITKHKPRASLGNTIKRSIRSTRKDPGSAGKKRRVVNATQKNIARALKNGKPVSIESANTSAYEGRITRARNAALNDAFKETPSRMLRQLSKVLSRPPAECQTPRRNSIRAGTQTTPGSVRLTPSSIKRSAKKSNNKSKNAVTTKKQSPQDLLRQLTRAPGFVQEPKEVTVESMGVFVQETDDNAITSIDPNITKNLQENNLMESTELEEQNNVQIQQFVEEIDSMNIELQLHDGMDNSDDEISNYFDQTETMEFTGEVVNNQKMGIEFNEPIQIQPPDENFNIFKDQGFEGNTDNSDIVDAFNSPLVGSLESQERNDNDDLNMEQECDQELNYSPKNKKIRASKHTGIARLPNSLIKSLFNKCSNFKVSKEAMQAVFDGTQEYFEQISNDLNTYASHANREIIQEKDVHLLMKRQGLITEKSTFESLVEQYLPRELSDEICPYARAGNKVYPPIQLKKKRMKKRDN</sequence>
<dbReference type="InterPro" id="IPR028255">
    <property type="entry name" value="CENP-T"/>
</dbReference>
<feature type="compositionally biased region" description="Basic residues" evidence="6">
    <location>
        <begin position="1"/>
        <end position="11"/>
    </location>
</feature>
<gene>
    <name evidence="8" type="ORF">FCALED_LOCUS9368</name>
</gene>
<dbReference type="GO" id="GO:0007059">
    <property type="term" value="P:chromosome segregation"/>
    <property type="evidence" value="ECO:0007669"/>
    <property type="project" value="TreeGrafter"/>
</dbReference>
<comment type="similarity">
    <text evidence="3">Belongs to the CENP-T/CNN1 family.</text>
</comment>
<dbReference type="EMBL" id="CAJVPQ010003070">
    <property type="protein sequence ID" value="CAG8617212.1"/>
    <property type="molecule type" value="Genomic_DNA"/>
</dbReference>
<evidence type="ECO:0000313" key="9">
    <source>
        <dbReference type="Proteomes" id="UP000789570"/>
    </source>
</evidence>
<protein>
    <submittedName>
        <fullName evidence="8">5694_t:CDS:1</fullName>
    </submittedName>
</protein>
<dbReference type="Proteomes" id="UP000789570">
    <property type="component" value="Unassembled WGS sequence"/>
</dbReference>
<dbReference type="PANTHER" id="PTHR46904:SF1">
    <property type="entry name" value="CENTROMERE PROTEIN T"/>
    <property type="match status" value="1"/>
</dbReference>
<evidence type="ECO:0000256" key="5">
    <source>
        <dbReference type="ARBA" id="ARBA00023242"/>
    </source>
</evidence>
<dbReference type="InterPro" id="IPR009072">
    <property type="entry name" value="Histone-fold"/>
</dbReference>
<dbReference type="GO" id="GO:0000278">
    <property type="term" value="P:mitotic cell cycle"/>
    <property type="evidence" value="ECO:0007669"/>
    <property type="project" value="TreeGrafter"/>
</dbReference>
<dbReference type="Pfam" id="PF15511">
    <property type="entry name" value="CENP-T_C"/>
    <property type="match status" value="1"/>
</dbReference>